<name>A0A7X0UM02_RALSL</name>
<organism evidence="1 2">
    <name type="scientific">Ralstonia solanacearum</name>
    <name type="common">Pseudomonas solanacearum</name>
    <dbReference type="NCBI Taxonomy" id="305"/>
    <lineage>
        <taxon>Bacteria</taxon>
        <taxon>Pseudomonadati</taxon>
        <taxon>Pseudomonadota</taxon>
        <taxon>Betaproteobacteria</taxon>
        <taxon>Burkholderiales</taxon>
        <taxon>Burkholderiaceae</taxon>
        <taxon>Ralstonia</taxon>
        <taxon>Ralstonia solanacearum species complex</taxon>
    </lineage>
</organism>
<dbReference type="Proteomes" id="UP001143674">
    <property type="component" value="Unassembled WGS sequence"/>
</dbReference>
<gene>
    <name evidence="1" type="ORF">LBW55_23645</name>
</gene>
<accession>A0A7X0UM02</accession>
<evidence type="ECO:0000313" key="2">
    <source>
        <dbReference type="Proteomes" id="UP001143674"/>
    </source>
</evidence>
<dbReference type="InterPro" id="IPR010610">
    <property type="entry name" value="EryCIII-like_C"/>
</dbReference>
<dbReference type="AlphaFoldDB" id="A0A7X0UM02"/>
<reference evidence="1" key="1">
    <citation type="submission" date="2021-09" db="EMBL/GenBank/DDBJ databases">
        <title>Genomic analysis of Ralstonia spp.</title>
        <authorList>
            <person name="Aburjaile F."/>
            <person name="Ariute J.C."/>
            <person name="Pais A.K.L."/>
            <person name="Albuquerque G.M.R."/>
            <person name="Silva A.M.F."/>
            <person name="Brenig B."/>
            <person name="Azevedo V."/>
            <person name="Matiuzzi M."/>
            <person name="Ramos R."/>
            <person name="Goes-Neto A."/>
            <person name="Soares S."/>
            <person name="Iseppon A.M.B."/>
            <person name="Souza E."/>
            <person name="Gama M."/>
        </authorList>
    </citation>
    <scope>NUCLEOTIDE SEQUENCE</scope>
    <source>
        <strain evidence="1">B4</strain>
    </source>
</reference>
<sequence>MAQRLRELGHDVLFAVKDARIAMQVLAPAKFRFVQVPRPSAPLRSARPPLNYSGILMGTGYCNATVLSGLVHGWLRIFDTYSPDIVVINHAPTALLAARVGHLSAIATCIGFELPPDADVLPSIRPWENIPEHHLHQADTLALQQINSVLRQHGAPPLARVADLFAGVPAVLTTFAELDHYGARAGAQYVGPVSALPNAAERAWPQAGGVRVFAYLRPSVPGFELLLEALREANASVLCVTPGVSHDVVARFASPSFDIVTHPVALGPVLQDADLAVAYGTGTMADALLAGVPLLMAPQVVEQALAAKRIEALGAGILWAPPRTPESARSVLARVLGNSALRHNAQQFAHRHREFTQEQAAFDTANAVLGAAAKAVDRRYRTDETTVL</sequence>
<dbReference type="RefSeq" id="WP_081020048.1">
    <property type="nucleotide sequence ID" value="NZ_CDQJ01000001.1"/>
</dbReference>
<dbReference type="EMBL" id="JAIVEX010000015">
    <property type="protein sequence ID" value="MDB0524609.1"/>
    <property type="molecule type" value="Genomic_DNA"/>
</dbReference>
<evidence type="ECO:0000313" key="1">
    <source>
        <dbReference type="EMBL" id="MDB0524609.1"/>
    </source>
</evidence>
<proteinExistence type="predicted"/>
<protein>
    <submittedName>
        <fullName evidence="1">UDP-glucuronosyltransferase</fullName>
    </submittedName>
</protein>
<dbReference type="SUPFAM" id="SSF53756">
    <property type="entry name" value="UDP-Glycosyltransferase/glycogen phosphorylase"/>
    <property type="match status" value="1"/>
</dbReference>
<dbReference type="Pfam" id="PF06722">
    <property type="entry name" value="EryCIII-like_C"/>
    <property type="match status" value="1"/>
</dbReference>
<comment type="caution">
    <text evidence="1">The sequence shown here is derived from an EMBL/GenBank/DDBJ whole genome shotgun (WGS) entry which is preliminary data.</text>
</comment>
<dbReference type="Gene3D" id="3.40.50.2000">
    <property type="entry name" value="Glycogen Phosphorylase B"/>
    <property type="match status" value="2"/>
</dbReference>
<dbReference type="GO" id="GO:0016757">
    <property type="term" value="F:glycosyltransferase activity"/>
    <property type="evidence" value="ECO:0007669"/>
    <property type="project" value="UniProtKB-ARBA"/>
</dbReference>